<name>A0AAD2FHA0_9STRA</name>
<dbReference type="InterPro" id="IPR000387">
    <property type="entry name" value="Tyr_Pase_dom"/>
</dbReference>
<feature type="non-terminal residue" evidence="3">
    <location>
        <position position="1"/>
    </location>
</feature>
<dbReference type="Gene3D" id="3.90.190.10">
    <property type="entry name" value="Protein tyrosine phosphatase superfamily"/>
    <property type="match status" value="1"/>
</dbReference>
<proteinExistence type="predicted"/>
<evidence type="ECO:0000313" key="4">
    <source>
        <dbReference type="Proteomes" id="UP001295423"/>
    </source>
</evidence>
<dbReference type="SUPFAM" id="SSF52799">
    <property type="entry name" value="(Phosphotyrosine protein) phosphatases II"/>
    <property type="match status" value="1"/>
</dbReference>
<dbReference type="Proteomes" id="UP001295423">
    <property type="component" value="Unassembled WGS sequence"/>
</dbReference>
<feature type="compositionally biased region" description="Polar residues" evidence="1">
    <location>
        <begin position="134"/>
        <end position="144"/>
    </location>
</feature>
<feature type="region of interest" description="Disordered" evidence="1">
    <location>
        <begin position="53"/>
        <end position="75"/>
    </location>
</feature>
<dbReference type="InterPro" id="IPR003595">
    <property type="entry name" value="Tyr_Pase_cat"/>
</dbReference>
<dbReference type="SMART" id="SM00404">
    <property type="entry name" value="PTPc_motif"/>
    <property type="match status" value="1"/>
</dbReference>
<dbReference type="PROSITE" id="PS50056">
    <property type="entry name" value="TYR_PHOSPHATASE_2"/>
    <property type="match status" value="1"/>
</dbReference>
<keyword evidence="4" id="KW-1185">Reference proteome</keyword>
<comment type="caution">
    <text evidence="3">The sequence shown here is derived from an EMBL/GenBank/DDBJ whole genome shotgun (WGS) entry which is preliminary data.</text>
</comment>
<evidence type="ECO:0000256" key="1">
    <source>
        <dbReference type="SAM" id="MobiDB-lite"/>
    </source>
</evidence>
<organism evidence="3 4">
    <name type="scientific">Cylindrotheca closterium</name>
    <dbReference type="NCBI Taxonomy" id="2856"/>
    <lineage>
        <taxon>Eukaryota</taxon>
        <taxon>Sar</taxon>
        <taxon>Stramenopiles</taxon>
        <taxon>Ochrophyta</taxon>
        <taxon>Bacillariophyta</taxon>
        <taxon>Bacillariophyceae</taxon>
        <taxon>Bacillariophycidae</taxon>
        <taxon>Bacillariales</taxon>
        <taxon>Bacillariaceae</taxon>
        <taxon>Cylindrotheca</taxon>
    </lineage>
</organism>
<dbReference type="EMBL" id="CAKOGP040000704">
    <property type="protein sequence ID" value="CAJ1938336.1"/>
    <property type="molecule type" value="Genomic_DNA"/>
</dbReference>
<dbReference type="AlphaFoldDB" id="A0AAD2FHA0"/>
<reference evidence="3" key="1">
    <citation type="submission" date="2023-08" db="EMBL/GenBank/DDBJ databases">
        <authorList>
            <person name="Audoor S."/>
            <person name="Bilcke G."/>
        </authorList>
    </citation>
    <scope>NUCLEOTIDE SEQUENCE</scope>
</reference>
<protein>
    <recommendedName>
        <fullName evidence="2">Tyrosine specific protein phosphatases domain-containing protein</fullName>
    </recommendedName>
</protein>
<dbReference type="Pfam" id="PF00782">
    <property type="entry name" value="DSPc"/>
    <property type="match status" value="1"/>
</dbReference>
<dbReference type="InterPro" id="IPR016130">
    <property type="entry name" value="Tyr_Pase_AS"/>
</dbReference>
<accession>A0AAD2FHA0</accession>
<dbReference type="InterPro" id="IPR000340">
    <property type="entry name" value="Dual-sp_phosphatase_cat-dom"/>
</dbReference>
<feature type="region of interest" description="Disordered" evidence="1">
    <location>
        <begin position="114"/>
        <end position="144"/>
    </location>
</feature>
<dbReference type="InterPro" id="IPR029021">
    <property type="entry name" value="Prot-tyrosine_phosphatase-like"/>
</dbReference>
<evidence type="ECO:0000313" key="3">
    <source>
        <dbReference type="EMBL" id="CAJ1938336.1"/>
    </source>
</evidence>
<feature type="domain" description="Tyrosine specific protein phosphatases" evidence="2">
    <location>
        <begin position="9"/>
        <end position="77"/>
    </location>
</feature>
<dbReference type="PROSITE" id="PS00383">
    <property type="entry name" value="TYR_PHOSPHATASE_1"/>
    <property type="match status" value="1"/>
</dbReference>
<gene>
    <name evidence="3" type="ORF">CYCCA115_LOCUS6085</name>
</gene>
<sequence length="144" mass="16446">TNDYDLIGRHWEDEAKPFLLEAKNSGGKVVVHCGAGTNRSGLIVAAAMLLLDDNDDDNNKEQQQEQQQQQQQPERFLLDIVKDLKQKRGMVLTNVSFQQQLCELAAKYNKLGPMPKGYSNEEAPRRSKLKQQHRQTGNFESMFQ</sequence>
<evidence type="ECO:0000259" key="2">
    <source>
        <dbReference type="PROSITE" id="PS50056"/>
    </source>
</evidence>